<feature type="domain" description="Cytidyltransferase-like" evidence="3">
    <location>
        <begin position="1"/>
        <end position="113"/>
    </location>
</feature>
<dbReference type="InterPro" id="IPR004821">
    <property type="entry name" value="Cyt_trans-like"/>
</dbReference>
<evidence type="ECO:0000256" key="2">
    <source>
        <dbReference type="ARBA" id="ARBA00022695"/>
    </source>
</evidence>
<evidence type="ECO:0000313" key="4">
    <source>
        <dbReference type="EMBL" id="CAA6819597.1"/>
    </source>
</evidence>
<dbReference type="EC" id="2.7.7.39" evidence="4"/>
<name>A0A6S6TNC1_9BACT</name>
<sequence length="141" mass="16144">MFHIGHLELLKRLKGLGTKLIVAVSTDEFNEIKGKKTIIPYAQRASIVEAIKYVDMVIPENNWEQKVSDVEKYGVDVFAIGDDWEGKFDFLKEQCEVVYLTRTSGISSTDLKEQLEKISKINLNDINTAFEILQQLKSDFE</sequence>
<dbReference type="NCBIfam" id="TIGR00125">
    <property type="entry name" value="cyt_tran_rel"/>
    <property type="match status" value="1"/>
</dbReference>
<reference evidence="4" key="1">
    <citation type="submission" date="2020-01" db="EMBL/GenBank/DDBJ databases">
        <authorList>
            <person name="Meier V. D."/>
            <person name="Meier V D."/>
        </authorList>
    </citation>
    <scope>NUCLEOTIDE SEQUENCE</scope>
    <source>
        <strain evidence="4">HLG_WM_MAG_01</strain>
    </source>
</reference>
<dbReference type="AlphaFoldDB" id="A0A6S6TNC1"/>
<gene>
    <name evidence="4" type="ORF">HELGO_WM553</name>
</gene>
<keyword evidence="2 4" id="KW-0548">Nucleotidyltransferase</keyword>
<accession>A0A6S6TNC1</accession>
<dbReference type="PANTHER" id="PTHR43793:SF1">
    <property type="entry name" value="FAD SYNTHASE"/>
    <property type="match status" value="1"/>
</dbReference>
<evidence type="ECO:0000259" key="3">
    <source>
        <dbReference type="Pfam" id="PF01467"/>
    </source>
</evidence>
<dbReference type="PANTHER" id="PTHR43793">
    <property type="entry name" value="FAD SYNTHASE"/>
    <property type="match status" value="1"/>
</dbReference>
<dbReference type="InterPro" id="IPR050385">
    <property type="entry name" value="Archaeal_FAD_synthase"/>
</dbReference>
<keyword evidence="1 4" id="KW-0808">Transferase</keyword>
<protein>
    <submittedName>
        <fullName evidence="4">Glycerol-3-phosphate cytidylyltransferase (EC)</fullName>
        <ecNumber evidence="4">2.7.7.39</ecNumber>
    </submittedName>
</protein>
<evidence type="ECO:0000256" key="1">
    <source>
        <dbReference type="ARBA" id="ARBA00022679"/>
    </source>
</evidence>
<organism evidence="4">
    <name type="scientific">uncultured Sulfurovum sp</name>
    <dbReference type="NCBI Taxonomy" id="269237"/>
    <lineage>
        <taxon>Bacteria</taxon>
        <taxon>Pseudomonadati</taxon>
        <taxon>Campylobacterota</taxon>
        <taxon>Epsilonproteobacteria</taxon>
        <taxon>Campylobacterales</taxon>
        <taxon>Sulfurovaceae</taxon>
        <taxon>Sulfurovum</taxon>
        <taxon>environmental samples</taxon>
    </lineage>
</organism>
<dbReference type="Pfam" id="PF01467">
    <property type="entry name" value="CTP_transf_like"/>
    <property type="match status" value="1"/>
</dbReference>
<dbReference type="GO" id="GO:0047348">
    <property type="term" value="F:glycerol-3-phosphate cytidylyltransferase activity"/>
    <property type="evidence" value="ECO:0007669"/>
    <property type="project" value="UniProtKB-EC"/>
</dbReference>
<dbReference type="EMBL" id="CACVAS010000107">
    <property type="protein sequence ID" value="CAA6819597.1"/>
    <property type="molecule type" value="Genomic_DNA"/>
</dbReference>
<dbReference type="SUPFAM" id="SSF52374">
    <property type="entry name" value="Nucleotidylyl transferase"/>
    <property type="match status" value="1"/>
</dbReference>
<proteinExistence type="predicted"/>
<dbReference type="Gene3D" id="3.40.50.620">
    <property type="entry name" value="HUPs"/>
    <property type="match status" value="1"/>
</dbReference>
<dbReference type="InterPro" id="IPR014729">
    <property type="entry name" value="Rossmann-like_a/b/a_fold"/>
</dbReference>